<evidence type="ECO:0000256" key="9">
    <source>
        <dbReference type="PROSITE-ProRule" id="PRU00035"/>
    </source>
</evidence>
<dbReference type="PANTHER" id="PTHR13793:SF17">
    <property type="entry name" value="BROMODOMAIN-CONTAINING PROTEIN 1"/>
    <property type="match status" value="1"/>
</dbReference>
<dbReference type="InterPro" id="IPR050701">
    <property type="entry name" value="Histone_Mod_Regulator"/>
</dbReference>
<feature type="domain" description="PHD-type" evidence="13">
    <location>
        <begin position="254"/>
        <end position="304"/>
    </location>
</feature>
<sequence>METPRRLDNKRLSAAPGGLTERTEGSLLSACRCAALGTFVSFIKVDVTFIFIPVFLKRYILESFKMKKKGRHHRPAVLKRDSSPIKPSPNRETLTYAEAQRIVELEVDGRVHRLSIYDKLDVISDDDPRLRRSWSATNAALTAAHGGIGTHGNASGLLEPKVRTVEYNLPVVPKRPAAYYKYMERTEEELDEEVEYDMDEEDYAWLELINEKRKSEGVSQVSHNLFEFLMDRFEKESYMATQGQSDLQSLVDEDAVCCICMDGDGADSNVILFCDSCNIAVHQECYGVPYIPEGQWLCRHCLQCPSRPAECVFCPNRGGALKRTDDDRWGHVACALWVPEVGFSDTVFIEPIDGVRNIRRHAGSSPATFVRRKGWSLSKSHTPEGCDRRPLNIYGEPHPKNGACHKRADKRGRSRAKSWQKKKSRRVEPEPEPEPETPANVVQRKRLFVERVFSYWVQKRQSRNNVPLIRRLQATPQPPKTKQMALKEQLKEWHRLRHDLERARLLLELIRKREKLKREEMKQQQSVLEVQLTPFNILLRAVLSQLQEKDQYSIFAQPVSAKEVPDYLDHIKNPMDYSTMRKRIDCHEYGSFDEFEDDFNLMIANCLSYNSKDTFFYKAAQRMQDHGGVVLRRARREVDRIGFDFPSGLHLPEAPKLEPLPQFSWEDVDRILSPAYRQRTPLEDQLKELLEKLDLSTAMKHSPSRSKRLKLLKKTIMEVRSEMSLKKSRPKPAPQETNSTPPESEEKPLPELPAETPTPQEEPLPSPTFELLTSLSALDTSPKVWKPSAASPFVLEPLKLVWAKCSGYPSYPALVSECQCPLRTRLHTQRVELPRPPQDVLRAGERMQFRSAEKLFLVHFFDSRRSWQWLPRSKMAPFGINQTLDRMKLKEARCSSIRKAVRLAFERAMDHLNRVSSEHELSGALAVTD</sequence>
<proteinExistence type="predicted"/>
<keyword evidence="1" id="KW-0597">Phosphoprotein</keyword>
<evidence type="ECO:0000313" key="16">
    <source>
        <dbReference type="Ensembl" id="ENSLBEP00000006788.1"/>
    </source>
</evidence>
<dbReference type="Gene3D" id="3.30.40.10">
    <property type="entry name" value="Zinc/RING finger domain, C3HC4 (zinc finger)"/>
    <property type="match status" value="2"/>
</dbReference>
<evidence type="ECO:0000259" key="15">
    <source>
        <dbReference type="PROSITE" id="PS51805"/>
    </source>
</evidence>
<dbReference type="InterPro" id="IPR011011">
    <property type="entry name" value="Znf_FYVE_PHD"/>
</dbReference>
<evidence type="ECO:0000256" key="6">
    <source>
        <dbReference type="ARBA" id="ARBA00022990"/>
    </source>
</evidence>
<evidence type="ECO:0000256" key="1">
    <source>
        <dbReference type="ARBA" id="ARBA00022553"/>
    </source>
</evidence>
<evidence type="ECO:0000256" key="7">
    <source>
        <dbReference type="ARBA" id="ARBA00023117"/>
    </source>
</evidence>
<keyword evidence="2" id="KW-0479">Metal-binding</keyword>
<dbReference type="PROSITE" id="PS50014">
    <property type="entry name" value="BROMODOMAIN_2"/>
    <property type="match status" value="1"/>
</dbReference>
<dbReference type="InterPro" id="IPR036427">
    <property type="entry name" value="Bromodomain-like_sf"/>
</dbReference>
<dbReference type="PROSITE" id="PS50812">
    <property type="entry name" value="PWWP"/>
    <property type="match status" value="1"/>
</dbReference>
<feature type="domain" description="Bromo" evidence="12">
    <location>
        <begin position="547"/>
        <end position="617"/>
    </location>
</feature>
<dbReference type="InterPro" id="IPR019786">
    <property type="entry name" value="Zinc_finger_PHD-type_CS"/>
</dbReference>
<dbReference type="Gene3D" id="2.30.30.140">
    <property type="match status" value="1"/>
</dbReference>
<dbReference type="InterPro" id="IPR019787">
    <property type="entry name" value="Znf_PHD-finger"/>
</dbReference>
<dbReference type="CDD" id="cd15572">
    <property type="entry name" value="PHD_BRPF"/>
    <property type="match status" value="1"/>
</dbReference>
<evidence type="ECO:0000313" key="17">
    <source>
        <dbReference type="Proteomes" id="UP000261660"/>
    </source>
</evidence>
<dbReference type="FunFam" id="2.30.30.140:FF:000008">
    <property type="entry name" value="Bromodomain containing 1, isoform CRA_b"/>
    <property type="match status" value="1"/>
</dbReference>
<dbReference type="InterPro" id="IPR001487">
    <property type="entry name" value="Bromodomain"/>
</dbReference>
<dbReference type="AlphaFoldDB" id="A0A3Q3EHB4"/>
<dbReference type="STRING" id="56723.ENSLBEP00000006788"/>
<dbReference type="PANTHER" id="PTHR13793">
    <property type="entry name" value="PHD FINGER PROTEINS"/>
    <property type="match status" value="1"/>
</dbReference>
<keyword evidence="17" id="KW-1185">Reference proteome</keyword>
<name>A0A3Q3EHB4_9LABR</name>
<keyword evidence="3" id="KW-0677">Repeat</keyword>
<dbReference type="Ensembl" id="ENSLBET00000007129.1">
    <property type="protein sequence ID" value="ENSLBEP00000006788.1"/>
    <property type="gene ID" value="ENSLBEG00000005170.1"/>
</dbReference>
<dbReference type="Gene3D" id="1.20.920.10">
    <property type="entry name" value="Bromodomain-like"/>
    <property type="match status" value="1"/>
</dbReference>
<feature type="region of interest" description="Disordered" evidence="11">
    <location>
        <begin position="721"/>
        <end position="767"/>
    </location>
</feature>
<organism evidence="16 17">
    <name type="scientific">Labrus bergylta</name>
    <name type="common">ballan wrasse</name>
    <dbReference type="NCBI Taxonomy" id="56723"/>
    <lineage>
        <taxon>Eukaryota</taxon>
        <taxon>Metazoa</taxon>
        <taxon>Chordata</taxon>
        <taxon>Craniata</taxon>
        <taxon>Vertebrata</taxon>
        <taxon>Euteleostomi</taxon>
        <taxon>Actinopterygii</taxon>
        <taxon>Neopterygii</taxon>
        <taxon>Teleostei</taxon>
        <taxon>Neoteleostei</taxon>
        <taxon>Acanthomorphata</taxon>
        <taxon>Eupercaria</taxon>
        <taxon>Labriformes</taxon>
        <taxon>Labridae</taxon>
        <taxon>Labrus</taxon>
    </lineage>
</organism>
<evidence type="ECO:0000256" key="3">
    <source>
        <dbReference type="ARBA" id="ARBA00022737"/>
    </source>
</evidence>
<reference evidence="16" key="2">
    <citation type="submission" date="2025-09" db="UniProtKB">
        <authorList>
            <consortium name="Ensembl"/>
        </authorList>
    </citation>
    <scope>IDENTIFICATION</scope>
</reference>
<dbReference type="InParanoid" id="A0A3Q3EHB4"/>
<evidence type="ECO:0000256" key="2">
    <source>
        <dbReference type="ARBA" id="ARBA00022723"/>
    </source>
</evidence>
<dbReference type="Pfam" id="PF10513">
    <property type="entry name" value="EPL1"/>
    <property type="match status" value="1"/>
</dbReference>
<feature type="compositionally biased region" description="Basic residues" evidence="11">
    <location>
        <begin position="403"/>
        <end position="425"/>
    </location>
</feature>
<dbReference type="InterPro" id="IPR019542">
    <property type="entry name" value="Enhancer_polycomb-like_N"/>
</dbReference>
<keyword evidence="6" id="KW-0007">Acetylation</keyword>
<evidence type="ECO:0000256" key="5">
    <source>
        <dbReference type="ARBA" id="ARBA00022833"/>
    </source>
</evidence>
<dbReference type="PROSITE" id="PS50016">
    <property type="entry name" value="ZF_PHD_2"/>
    <property type="match status" value="1"/>
</dbReference>
<accession>A0A3Q3EHB4</accession>
<dbReference type="FunCoup" id="A0A3Q3EHB4">
    <property type="interactions" value="492"/>
</dbReference>
<dbReference type="PRINTS" id="PR00503">
    <property type="entry name" value="BROMODOMAIN"/>
</dbReference>
<dbReference type="Pfam" id="PF00855">
    <property type="entry name" value="PWWP"/>
    <property type="match status" value="1"/>
</dbReference>
<keyword evidence="8" id="KW-0539">Nucleus</keyword>
<dbReference type="SUPFAM" id="SSF47370">
    <property type="entry name" value="Bromodomain"/>
    <property type="match status" value="1"/>
</dbReference>
<dbReference type="PROSITE" id="PS01359">
    <property type="entry name" value="ZF_PHD_1"/>
    <property type="match status" value="1"/>
</dbReference>
<dbReference type="GO" id="GO:0008270">
    <property type="term" value="F:zinc ion binding"/>
    <property type="evidence" value="ECO:0007669"/>
    <property type="project" value="UniProtKB-KW"/>
</dbReference>
<feature type="region of interest" description="Disordered" evidence="11">
    <location>
        <begin position="377"/>
        <end position="439"/>
    </location>
</feature>
<evidence type="ECO:0000256" key="8">
    <source>
        <dbReference type="ARBA" id="ARBA00023242"/>
    </source>
</evidence>
<dbReference type="Proteomes" id="UP000261660">
    <property type="component" value="Unplaced"/>
</dbReference>
<keyword evidence="5" id="KW-0862">Zinc</keyword>
<evidence type="ECO:0000259" key="13">
    <source>
        <dbReference type="PROSITE" id="PS50016"/>
    </source>
</evidence>
<dbReference type="PROSITE" id="PS00633">
    <property type="entry name" value="BROMODOMAIN_1"/>
    <property type="match status" value="1"/>
</dbReference>
<dbReference type="FunFam" id="3.30.40.10:FF:000008">
    <property type="entry name" value="Bromodomain containing 1, isoform CRA_a"/>
    <property type="match status" value="1"/>
</dbReference>
<evidence type="ECO:0000256" key="4">
    <source>
        <dbReference type="ARBA" id="ARBA00022771"/>
    </source>
</evidence>
<feature type="region of interest" description="Disordered" evidence="11">
    <location>
        <begin position="1"/>
        <end position="20"/>
    </location>
</feature>
<feature type="domain" description="PWWP" evidence="14">
    <location>
        <begin position="797"/>
        <end position="881"/>
    </location>
</feature>
<dbReference type="GeneTree" id="ENSGT00940000157236"/>
<feature type="compositionally biased region" description="Basic and acidic residues" evidence="11">
    <location>
        <begin position="1"/>
        <end position="11"/>
    </location>
</feature>
<dbReference type="SMART" id="SM00249">
    <property type="entry name" value="PHD"/>
    <property type="match status" value="1"/>
</dbReference>
<keyword evidence="7 9" id="KW-0103">Bromodomain</keyword>
<evidence type="ECO:0000259" key="12">
    <source>
        <dbReference type="PROSITE" id="PS50014"/>
    </source>
</evidence>
<dbReference type="Pfam" id="PF00439">
    <property type="entry name" value="Bromodomain"/>
    <property type="match status" value="1"/>
</dbReference>
<protein>
    <submittedName>
        <fullName evidence="16">Bromodomain containing 1b</fullName>
    </submittedName>
</protein>
<dbReference type="InterPro" id="IPR018359">
    <property type="entry name" value="Bromodomain_CS"/>
</dbReference>
<dbReference type="PROSITE" id="PS51805">
    <property type="entry name" value="EPHD"/>
    <property type="match status" value="1"/>
</dbReference>
<dbReference type="SUPFAM" id="SSF57903">
    <property type="entry name" value="FYVE/PHD zinc finger"/>
    <property type="match status" value="1"/>
</dbReference>
<evidence type="ECO:0000256" key="10">
    <source>
        <dbReference type="PROSITE-ProRule" id="PRU00146"/>
    </source>
</evidence>
<dbReference type="InterPro" id="IPR000313">
    <property type="entry name" value="PWWP_dom"/>
</dbReference>
<dbReference type="InterPro" id="IPR001965">
    <property type="entry name" value="Znf_PHD"/>
</dbReference>
<feature type="compositionally biased region" description="Basic and acidic residues" evidence="11">
    <location>
        <begin position="381"/>
        <end position="390"/>
    </location>
</feature>
<dbReference type="SMART" id="SM00293">
    <property type="entry name" value="PWWP"/>
    <property type="match status" value="1"/>
</dbReference>
<reference evidence="16" key="1">
    <citation type="submission" date="2025-08" db="UniProtKB">
        <authorList>
            <consortium name="Ensembl"/>
        </authorList>
    </citation>
    <scope>IDENTIFICATION</scope>
</reference>
<dbReference type="Pfam" id="PF13832">
    <property type="entry name" value="zf-HC5HC2H_2"/>
    <property type="match status" value="1"/>
</dbReference>
<dbReference type="Pfam" id="PF13831">
    <property type="entry name" value="PHD_2"/>
    <property type="match status" value="1"/>
</dbReference>
<dbReference type="GO" id="GO:0006357">
    <property type="term" value="P:regulation of transcription by RNA polymerase II"/>
    <property type="evidence" value="ECO:0007669"/>
    <property type="project" value="TreeGrafter"/>
</dbReference>
<dbReference type="InterPro" id="IPR034732">
    <property type="entry name" value="EPHD"/>
</dbReference>
<dbReference type="SMART" id="SM00297">
    <property type="entry name" value="BROMO"/>
    <property type="match status" value="1"/>
</dbReference>
<keyword evidence="4 10" id="KW-0863">Zinc-finger</keyword>
<evidence type="ECO:0000259" key="14">
    <source>
        <dbReference type="PROSITE" id="PS50812"/>
    </source>
</evidence>
<dbReference type="InterPro" id="IPR013083">
    <property type="entry name" value="Znf_RING/FYVE/PHD"/>
</dbReference>
<feature type="domain" description="PHD-type" evidence="15">
    <location>
        <begin position="308"/>
        <end position="422"/>
    </location>
</feature>
<evidence type="ECO:0000256" key="11">
    <source>
        <dbReference type="SAM" id="MobiDB-lite"/>
    </source>
</evidence>
<dbReference type="SUPFAM" id="SSF63748">
    <property type="entry name" value="Tudor/PWWP/MBT"/>
    <property type="match status" value="1"/>
</dbReference>